<dbReference type="PANTHER" id="PTHR47628:SF1">
    <property type="entry name" value="ALIPHATIC AMIDASE EXPRESSION-REGULATING PROTEIN"/>
    <property type="match status" value="1"/>
</dbReference>
<dbReference type="GO" id="GO:0033218">
    <property type="term" value="F:amide binding"/>
    <property type="evidence" value="ECO:0007669"/>
    <property type="project" value="InterPro"/>
</dbReference>
<dbReference type="EMBL" id="WNDQ01000030">
    <property type="protein sequence ID" value="KAF1020801.1"/>
    <property type="molecule type" value="Genomic_DNA"/>
</dbReference>
<dbReference type="CDD" id="cd06357">
    <property type="entry name" value="PBP1_AmiC"/>
    <property type="match status" value="1"/>
</dbReference>
<dbReference type="SUPFAM" id="SSF53822">
    <property type="entry name" value="Periplasmic binding protein-like I"/>
    <property type="match status" value="1"/>
</dbReference>
<accession>A0A7V8JQ66</accession>
<dbReference type="InterPro" id="IPR028082">
    <property type="entry name" value="Peripla_BP_I"/>
</dbReference>
<name>A0A7V8JQ66_9BURK</name>
<comment type="caution">
    <text evidence="1">The sequence shown here is derived from an EMBL/GenBank/DDBJ whole genome shotgun (WGS) entry which is preliminary data.</text>
</comment>
<dbReference type="AlphaFoldDB" id="A0A7V8JQ66"/>
<evidence type="ECO:0000313" key="2">
    <source>
        <dbReference type="Proteomes" id="UP000461670"/>
    </source>
</evidence>
<organism evidence="1 2">
    <name type="scientific">Paracidovorax wautersii</name>
    <dbReference type="NCBI Taxonomy" id="1177982"/>
    <lineage>
        <taxon>Bacteria</taxon>
        <taxon>Pseudomonadati</taxon>
        <taxon>Pseudomonadota</taxon>
        <taxon>Betaproteobacteria</taxon>
        <taxon>Burkholderiales</taxon>
        <taxon>Comamonadaceae</taxon>
        <taxon>Paracidovorax</taxon>
    </lineage>
</organism>
<dbReference type="PANTHER" id="PTHR47628">
    <property type="match status" value="1"/>
</dbReference>
<reference evidence="2" key="1">
    <citation type="journal article" date="2020" name="MBio">
        <title>Horizontal gene transfer to a defensive symbiont with a reduced genome amongst a multipartite beetle microbiome.</title>
        <authorList>
            <person name="Waterworth S.C."/>
            <person name="Florez L.V."/>
            <person name="Rees E.R."/>
            <person name="Hertweck C."/>
            <person name="Kaltenpoth M."/>
            <person name="Kwan J.C."/>
        </authorList>
    </citation>
    <scope>NUCLEOTIDE SEQUENCE [LARGE SCALE GENOMIC DNA]</scope>
</reference>
<evidence type="ECO:0000313" key="1">
    <source>
        <dbReference type="EMBL" id="KAF1020801.1"/>
    </source>
</evidence>
<dbReference type="Pfam" id="PF13433">
    <property type="entry name" value="Peripla_BP_5"/>
    <property type="match status" value="1"/>
</dbReference>
<protein>
    <submittedName>
        <fullName evidence="1">Aliphatic amidase expression-regulating protein</fullName>
    </submittedName>
</protein>
<sequence length="382" mass="41479">MNTPRLQPRPGGWPVGLLFSSRSLTAAVEATQRNATLLAIEEVNAAGGIHGVPLLPVDGRPGPEPEDYRAAALRLCHEERVSVIFGTHMSSTRKAVLPVIESARTLLFYPTLYEGFEFSPYCIYTGAAPNQNSVPLARHLLKHHGRRLVFVGGQYVYPYESNRVMHELLEQAGASVIEEIYLPLQSTHDDFMAVMQHIRKLAPDAIYSTVVGSDTVHFYNAYQSARLDPARMPIASLATNEADTSAMRPGAAAGHLTAAPWFETLAGAASRRFIEGFRARFGPDAPLTAGAEAAYFQVHLFAQAARLAGGVDTSQLLRALGDASFEAPQGRVTVDADTQHTWLWPRIGLAGEDGRFAVIDEAPQAVKPSPFTIGHTLDVRDA</sequence>
<proteinExistence type="predicted"/>
<gene>
    <name evidence="1" type="primary">amiC_6</name>
    <name evidence="1" type="ORF">GAK30_02296</name>
</gene>
<dbReference type="InterPro" id="IPR039570">
    <property type="entry name" value="AmiC_PBP1"/>
</dbReference>
<dbReference type="Gene3D" id="3.40.50.2300">
    <property type="match status" value="2"/>
</dbReference>
<dbReference type="Proteomes" id="UP000461670">
    <property type="component" value="Unassembled WGS sequence"/>
</dbReference>